<dbReference type="Proteomes" id="UP000230002">
    <property type="component" value="Unassembled WGS sequence"/>
</dbReference>
<protein>
    <submittedName>
        <fullName evidence="2">Uncharacterized protein</fullName>
    </submittedName>
</protein>
<evidence type="ECO:0000256" key="1">
    <source>
        <dbReference type="SAM" id="MobiDB-lite"/>
    </source>
</evidence>
<feature type="compositionally biased region" description="Basic and acidic residues" evidence="1">
    <location>
        <begin position="37"/>
        <end position="47"/>
    </location>
</feature>
<evidence type="ECO:0000313" key="2">
    <source>
        <dbReference type="EMBL" id="PIL27984.1"/>
    </source>
</evidence>
<sequence>MLPLMHTVLVFVEIQRQYKAVKLMEGANLRTYAFAEDPARTSKDGGDKPSNSDIQDAMSDQPFVSKESGTDASKNFGFSASGEDCKLAAAFKNGIYALVQLGVEQFVGHVSENGLPACKLER</sequence>
<gene>
    <name evidence="2" type="ORF">GSI_09928</name>
</gene>
<keyword evidence="3" id="KW-1185">Reference proteome</keyword>
<name>A0A2G8S2L4_9APHY</name>
<reference evidence="2 3" key="1">
    <citation type="journal article" date="2015" name="Sci. Rep.">
        <title>Chromosome-level genome map provides insights into diverse defense mechanisms in the medicinal fungus Ganoderma sinense.</title>
        <authorList>
            <person name="Zhu Y."/>
            <person name="Xu J."/>
            <person name="Sun C."/>
            <person name="Zhou S."/>
            <person name="Xu H."/>
            <person name="Nelson D.R."/>
            <person name="Qian J."/>
            <person name="Song J."/>
            <person name="Luo H."/>
            <person name="Xiang L."/>
            <person name="Li Y."/>
            <person name="Xu Z."/>
            <person name="Ji A."/>
            <person name="Wang L."/>
            <person name="Lu S."/>
            <person name="Hayward A."/>
            <person name="Sun W."/>
            <person name="Li X."/>
            <person name="Schwartz D.C."/>
            <person name="Wang Y."/>
            <person name="Chen S."/>
        </authorList>
    </citation>
    <scope>NUCLEOTIDE SEQUENCE [LARGE SCALE GENOMIC DNA]</scope>
    <source>
        <strain evidence="2 3">ZZ0214-1</strain>
    </source>
</reference>
<organism evidence="2 3">
    <name type="scientific">Ganoderma sinense ZZ0214-1</name>
    <dbReference type="NCBI Taxonomy" id="1077348"/>
    <lineage>
        <taxon>Eukaryota</taxon>
        <taxon>Fungi</taxon>
        <taxon>Dikarya</taxon>
        <taxon>Basidiomycota</taxon>
        <taxon>Agaricomycotina</taxon>
        <taxon>Agaricomycetes</taxon>
        <taxon>Polyporales</taxon>
        <taxon>Polyporaceae</taxon>
        <taxon>Ganoderma</taxon>
    </lineage>
</organism>
<proteinExistence type="predicted"/>
<dbReference type="AlphaFoldDB" id="A0A2G8S2L4"/>
<feature type="region of interest" description="Disordered" evidence="1">
    <location>
        <begin position="36"/>
        <end position="70"/>
    </location>
</feature>
<dbReference type="EMBL" id="AYKW01000031">
    <property type="protein sequence ID" value="PIL27984.1"/>
    <property type="molecule type" value="Genomic_DNA"/>
</dbReference>
<accession>A0A2G8S2L4</accession>
<comment type="caution">
    <text evidence="2">The sequence shown here is derived from an EMBL/GenBank/DDBJ whole genome shotgun (WGS) entry which is preliminary data.</text>
</comment>
<evidence type="ECO:0000313" key="3">
    <source>
        <dbReference type="Proteomes" id="UP000230002"/>
    </source>
</evidence>